<sequence length="412" mass="43802">MKMETMTLPEHIGDDYLIATYYMNSDSEPDLYEWAKLVAADQSAGTWTHVEGETPEVVEKYGCKIVGVYTMSTENACLARIAFPTANFPNNTPMIMSTVAGNVLGQNGIRLVDIEFPKPVLDDLPGPLVGISGMREMLGVYDRPLIGAILKPCLGVEPEVSALGAQKAAAGGVDVIKDDELLSDPEYSPMIKRVSTVMKYLKDIGKDKSTLYCINITGENLFDRARRAIDAGANSIMVNYQALGWGATEDLTRALAREGIKIPIFGHCAGMGAYYKSKTTGIGTALGVGKMARLIGMDMALVYPDSGRFGISTNELVETHNACIAGMGSIKKSFATLAGGVHPGTVKYLMDLLGDDTMLMSGGGIYGHPQGATAGAKAIGQAIEAVKAGISIDDAAKAHEELDAAIKFWGKA</sequence>
<comment type="similarity">
    <text evidence="1">Belongs to the RuBisCO large chain family.</text>
</comment>
<dbReference type="SFLD" id="SFLDS00014">
    <property type="entry name" value="RuBisCO"/>
    <property type="match status" value="1"/>
</dbReference>
<dbReference type="GO" id="GO:0016984">
    <property type="term" value="F:ribulose-bisphosphate carboxylase activity"/>
    <property type="evidence" value="ECO:0007669"/>
    <property type="project" value="InterPro"/>
</dbReference>
<dbReference type="SUPFAM" id="SSF54966">
    <property type="entry name" value="RuBisCO, large subunit, small (N-terminal) domain"/>
    <property type="match status" value="1"/>
</dbReference>
<evidence type="ECO:0000313" key="4">
    <source>
        <dbReference type="EMBL" id="SHE50691.1"/>
    </source>
</evidence>
<feature type="domain" description="Ribulose bisphosphate carboxylase large subunit C-terminal" evidence="2">
    <location>
        <begin position="327"/>
        <end position="409"/>
    </location>
</feature>
<dbReference type="SFLD" id="SFLDG00301">
    <property type="entry name" value="RuBisCO-like_proteins"/>
    <property type="match status" value="1"/>
</dbReference>
<dbReference type="OrthoDB" id="9770811at2"/>
<proteinExistence type="inferred from homology"/>
<dbReference type="RefSeq" id="WP_073269614.1">
    <property type="nucleotide sequence ID" value="NZ_FQTU01000003.1"/>
</dbReference>
<dbReference type="EMBL" id="FQTU01000003">
    <property type="protein sequence ID" value="SHE50691.1"/>
    <property type="molecule type" value="Genomic_DNA"/>
</dbReference>
<evidence type="ECO:0000256" key="1">
    <source>
        <dbReference type="RuleBase" id="RU003834"/>
    </source>
</evidence>
<gene>
    <name evidence="4" type="ORF">SAMN02746064_00613</name>
</gene>
<reference evidence="4 5" key="1">
    <citation type="submission" date="2016-11" db="EMBL/GenBank/DDBJ databases">
        <authorList>
            <person name="Jaros S."/>
            <person name="Januszkiewicz K."/>
            <person name="Wedrychowicz H."/>
        </authorList>
    </citation>
    <scope>NUCLEOTIDE SEQUENCE [LARGE SCALE GENOMIC DNA]</scope>
    <source>
        <strain evidence="4 5">DSM 14828</strain>
    </source>
</reference>
<dbReference type="Gene3D" id="3.30.70.150">
    <property type="entry name" value="RuBisCO large subunit, N-terminal domain"/>
    <property type="match status" value="1"/>
</dbReference>
<dbReference type="InterPro" id="IPR036422">
    <property type="entry name" value="RuBisCO_lsu_N_sf"/>
</dbReference>
<dbReference type="PANTHER" id="PTHR42704">
    <property type="entry name" value="RIBULOSE BISPHOSPHATE CARBOXYLASE"/>
    <property type="match status" value="1"/>
</dbReference>
<dbReference type="CDD" id="cd08205">
    <property type="entry name" value="RuBisCO_IV_RLP"/>
    <property type="match status" value="1"/>
</dbReference>
<evidence type="ECO:0000259" key="2">
    <source>
        <dbReference type="Pfam" id="PF00016"/>
    </source>
</evidence>
<dbReference type="Proteomes" id="UP000184251">
    <property type="component" value="Unassembled WGS sequence"/>
</dbReference>
<accession>A0A1M4U1K9</accession>
<dbReference type="GO" id="GO:0000287">
    <property type="term" value="F:magnesium ion binding"/>
    <property type="evidence" value="ECO:0007669"/>
    <property type="project" value="InterPro"/>
</dbReference>
<dbReference type="InterPro" id="IPR000685">
    <property type="entry name" value="RuBisCO_lsu_C"/>
</dbReference>
<dbReference type="Pfam" id="PF00016">
    <property type="entry name" value="RuBisCO_large"/>
    <property type="match status" value="2"/>
</dbReference>
<dbReference type="GO" id="GO:0015977">
    <property type="term" value="P:carbon fixation"/>
    <property type="evidence" value="ECO:0007669"/>
    <property type="project" value="InterPro"/>
</dbReference>
<dbReference type="PANTHER" id="PTHR42704:SF17">
    <property type="entry name" value="RIBULOSE BISPHOSPHATE CARBOXYLASE LARGE CHAIN"/>
    <property type="match status" value="1"/>
</dbReference>
<evidence type="ECO:0000313" key="5">
    <source>
        <dbReference type="Proteomes" id="UP000184251"/>
    </source>
</evidence>
<feature type="domain" description="Ribulose bisphosphate carboxylase large subunit C-terminal" evidence="2">
    <location>
        <begin position="130"/>
        <end position="298"/>
    </location>
</feature>
<evidence type="ECO:0000259" key="3">
    <source>
        <dbReference type="Pfam" id="PF02788"/>
    </source>
</evidence>
<dbReference type="Gene3D" id="3.20.20.110">
    <property type="entry name" value="Ribulose bisphosphate carboxylase, large subunit, C-terminal domain"/>
    <property type="match status" value="1"/>
</dbReference>
<feature type="domain" description="Ribulose bisphosphate carboxylase large subunit ferrodoxin-like N-terminal" evidence="3">
    <location>
        <begin position="14"/>
        <end position="118"/>
    </location>
</feature>
<dbReference type="InterPro" id="IPR017443">
    <property type="entry name" value="RuBisCO_lsu_fd_N"/>
</dbReference>
<dbReference type="InterPro" id="IPR036376">
    <property type="entry name" value="RuBisCO_lsu_C_sf"/>
</dbReference>
<dbReference type="AlphaFoldDB" id="A0A1M4U1K9"/>
<protein>
    <submittedName>
        <fullName evidence="4">2,3-diketo-5-methylthiopentyl-1-phosphate enolase</fullName>
    </submittedName>
</protein>
<dbReference type="STRING" id="1120975.SAMN02746064_00613"/>
<dbReference type="SUPFAM" id="SSF51649">
    <property type="entry name" value="RuBisCo, C-terminal domain"/>
    <property type="match status" value="1"/>
</dbReference>
<dbReference type="Pfam" id="PF02788">
    <property type="entry name" value="RuBisCO_large_N"/>
    <property type="match status" value="1"/>
</dbReference>
<organism evidence="4 5">
    <name type="scientific">Alkalibacter saccharofermentans DSM 14828</name>
    <dbReference type="NCBI Taxonomy" id="1120975"/>
    <lineage>
        <taxon>Bacteria</taxon>
        <taxon>Bacillati</taxon>
        <taxon>Bacillota</taxon>
        <taxon>Clostridia</taxon>
        <taxon>Eubacteriales</taxon>
        <taxon>Eubacteriaceae</taxon>
        <taxon>Alkalibacter</taxon>
    </lineage>
</organism>
<keyword evidence="5" id="KW-1185">Reference proteome</keyword>
<dbReference type="InterPro" id="IPR033966">
    <property type="entry name" value="RuBisCO"/>
</dbReference>
<name>A0A1M4U1K9_9FIRM</name>